<evidence type="ECO:0000313" key="6">
    <source>
        <dbReference type="Proteomes" id="UP000789508"/>
    </source>
</evidence>
<feature type="domain" description="CBS" evidence="4">
    <location>
        <begin position="251"/>
        <end position="305"/>
    </location>
</feature>
<keyword evidence="1" id="KW-0677">Repeat</keyword>
<comment type="caution">
    <text evidence="5">The sequence shown here is derived from an EMBL/GenBank/DDBJ whole genome shotgun (WGS) entry which is preliminary data.</text>
</comment>
<evidence type="ECO:0000256" key="1">
    <source>
        <dbReference type="ARBA" id="ARBA00022737"/>
    </source>
</evidence>
<dbReference type="AlphaFoldDB" id="A0A9N8YUE1"/>
<dbReference type="PROSITE" id="PS51371">
    <property type="entry name" value="CBS"/>
    <property type="match status" value="2"/>
</dbReference>
<dbReference type="InterPro" id="IPR050511">
    <property type="entry name" value="AMPK_gamma/SDS23_families"/>
</dbReference>
<evidence type="ECO:0000259" key="4">
    <source>
        <dbReference type="PROSITE" id="PS51371"/>
    </source>
</evidence>
<dbReference type="Pfam" id="PF00571">
    <property type="entry name" value="CBS"/>
    <property type="match status" value="3"/>
</dbReference>
<dbReference type="InterPro" id="IPR046342">
    <property type="entry name" value="CBS_dom_sf"/>
</dbReference>
<reference evidence="5" key="1">
    <citation type="submission" date="2021-06" db="EMBL/GenBank/DDBJ databases">
        <authorList>
            <person name="Kallberg Y."/>
            <person name="Tangrot J."/>
            <person name="Rosling A."/>
        </authorList>
    </citation>
    <scope>NUCLEOTIDE SEQUENCE</scope>
    <source>
        <strain evidence="5">FL130A</strain>
    </source>
</reference>
<dbReference type="EMBL" id="CAJVPS010000087">
    <property type="protein sequence ID" value="CAG8449940.1"/>
    <property type="molecule type" value="Genomic_DNA"/>
</dbReference>
<protein>
    <submittedName>
        <fullName evidence="5">3262_t:CDS:1</fullName>
    </submittedName>
</protein>
<dbReference type="SMART" id="SM00116">
    <property type="entry name" value="CBS"/>
    <property type="match status" value="4"/>
</dbReference>
<organism evidence="5 6">
    <name type="scientific">Ambispora leptoticha</name>
    <dbReference type="NCBI Taxonomy" id="144679"/>
    <lineage>
        <taxon>Eukaryota</taxon>
        <taxon>Fungi</taxon>
        <taxon>Fungi incertae sedis</taxon>
        <taxon>Mucoromycota</taxon>
        <taxon>Glomeromycotina</taxon>
        <taxon>Glomeromycetes</taxon>
        <taxon>Archaeosporales</taxon>
        <taxon>Ambisporaceae</taxon>
        <taxon>Ambispora</taxon>
    </lineage>
</organism>
<keyword evidence="2 3" id="KW-0129">CBS domain</keyword>
<keyword evidence="6" id="KW-1185">Reference proteome</keyword>
<evidence type="ECO:0000313" key="5">
    <source>
        <dbReference type="EMBL" id="CAG8449940.1"/>
    </source>
</evidence>
<dbReference type="SUPFAM" id="SSF54631">
    <property type="entry name" value="CBS-domain pair"/>
    <property type="match status" value="2"/>
</dbReference>
<evidence type="ECO:0000256" key="2">
    <source>
        <dbReference type="ARBA" id="ARBA00023122"/>
    </source>
</evidence>
<dbReference type="Proteomes" id="UP000789508">
    <property type="component" value="Unassembled WGS sequence"/>
</dbReference>
<accession>A0A9N8YUE1</accession>
<dbReference type="OrthoDB" id="449052at2759"/>
<proteinExistence type="predicted"/>
<dbReference type="PANTHER" id="PTHR13780">
    <property type="entry name" value="AMP-ACTIVATED PROTEIN KINASE, GAMMA REGULATORY SUBUNIT"/>
    <property type="match status" value="1"/>
</dbReference>
<dbReference type="Gene3D" id="3.10.580.10">
    <property type="entry name" value="CBS-domain"/>
    <property type="match status" value="2"/>
</dbReference>
<sequence length="305" mass="34076">MTKITEVTPLELKGETKKPTLIAARPVITVREALKTLATHNITSLPIYSHSSNKIVNIVNLVDILNYIVKEAVADEKHPIAMNSAKANNLDNTIESVMTLDVDRESYRIFVSDAHEGLKKTLEAFSRGTHRSLVIDYTEKTPPYILTQTDIVRYVHNHPESVPGIGFDASLQSLGLGLRDYKVVSGHVSESALNVYRRMAEKDLSGIPILDSENRLVLSLSVSDLRGLNYQSIDNLILPVQEFLETLPNNGKSLHPITATRQSTLREVLDLIVENHIHRIWIVDESQKILDVVSLSDIIESFAKL</sequence>
<dbReference type="InterPro" id="IPR000644">
    <property type="entry name" value="CBS_dom"/>
</dbReference>
<evidence type="ECO:0000256" key="3">
    <source>
        <dbReference type="PROSITE-ProRule" id="PRU00703"/>
    </source>
</evidence>
<gene>
    <name evidence="5" type="ORF">ALEPTO_LOCUS939</name>
</gene>
<name>A0A9N8YUE1_9GLOM</name>
<dbReference type="PANTHER" id="PTHR13780:SF128">
    <property type="entry name" value="CBS DOMAIN-CONTAINING PROTEIN"/>
    <property type="match status" value="1"/>
</dbReference>
<feature type="domain" description="CBS" evidence="4">
    <location>
        <begin position="17"/>
        <end position="76"/>
    </location>
</feature>